<evidence type="ECO:0000256" key="1">
    <source>
        <dbReference type="SAM" id="MobiDB-lite"/>
    </source>
</evidence>
<evidence type="ECO:0000313" key="3">
    <source>
        <dbReference type="Proteomes" id="UP000748531"/>
    </source>
</evidence>
<proteinExistence type="predicted"/>
<reference evidence="2" key="1">
    <citation type="submission" date="2019-05" db="EMBL/GenBank/DDBJ databases">
        <title>Annotation for the trematode Paragonimus heterotremus.</title>
        <authorList>
            <person name="Choi Y.-J."/>
        </authorList>
    </citation>
    <scope>NUCLEOTIDE SEQUENCE</scope>
    <source>
        <strain evidence="2">LC</strain>
    </source>
</reference>
<evidence type="ECO:0008006" key="4">
    <source>
        <dbReference type="Google" id="ProtNLM"/>
    </source>
</evidence>
<feature type="region of interest" description="Disordered" evidence="1">
    <location>
        <begin position="131"/>
        <end position="155"/>
    </location>
</feature>
<dbReference type="OrthoDB" id="10420829at2759"/>
<dbReference type="AlphaFoldDB" id="A0A8J4T409"/>
<keyword evidence="3" id="KW-1185">Reference proteome</keyword>
<dbReference type="EMBL" id="LUCH01006323">
    <property type="protein sequence ID" value="KAF5397399.1"/>
    <property type="molecule type" value="Genomic_DNA"/>
</dbReference>
<organism evidence="2 3">
    <name type="scientific">Paragonimus heterotremus</name>
    <dbReference type="NCBI Taxonomy" id="100268"/>
    <lineage>
        <taxon>Eukaryota</taxon>
        <taxon>Metazoa</taxon>
        <taxon>Spiralia</taxon>
        <taxon>Lophotrochozoa</taxon>
        <taxon>Platyhelminthes</taxon>
        <taxon>Trematoda</taxon>
        <taxon>Digenea</taxon>
        <taxon>Plagiorchiida</taxon>
        <taxon>Troglotremata</taxon>
        <taxon>Troglotrematidae</taxon>
        <taxon>Paragonimus</taxon>
    </lineage>
</organism>
<comment type="caution">
    <text evidence="2">The sequence shown here is derived from an EMBL/GenBank/DDBJ whole genome shotgun (WGS) entry which is preliminary data.</text>
</comment>
<protein>
    <recommendedName>
        <fullName evidence="4">DUF4817 domain-containing protein</fullName>
    </recommendedName>
</protein>
<feature type="compositionally biased region" description="Polar residues" evidence="1">
    <location>
        <begin position="141"/>
        <end position="155"/>
    </location>
</feature>
<feature type="compositionally biased region" description="Basic and acidic residues" evidence="1">
    <location>
        <begin position="131"/>
        <end position="140"/>
    </location>
</feature>
<sequence length="155" mass="17662">MGEHSGDEKPHYGLTFTDFERKEMVDLCLGGLSALQASKEFHRRHSNRPKPSREWCVRLTRRFRLTGSVAARKCSGRPGNREFSSVVFITVRENPHLTNSQLAAHFEISVRSLVNLLSIVGFQRTILDVHQRTSEEDRTQRGPSSLSASTFRHLD</sequence>
<dbReference type="SUPFAM" id="SSF46689">
    <property type="entry name" value="Homeodomain-like"/>
    <property type="match status" value="1"/>
</dbReference>
<dbReference type="Proteomes" id="UP000748531">
    <property type="component" value="Unassembled WGS sequence"/>
</dbReference>
<name>A0A8J4T409_9TREM</name>
<accession>A0A8J4T409</accession>
<evidence type="ECO:0000313" key="2">
    <source>
        <dbReference type="EMBL" id="KAF5397399.1"/>
    </source>
</evidence>
<dbReference type="InterPro" id="IPR009057">
    <property type="entry name" value="Homeodomain-like_sf"/>
</dbReference>
<gene>
    <name evidence="2" type="ORF">PHET_09524</name>
</gene>